<evidence type="ECO:0000313" key="4">
    <source>
        <dbReference type="Proteomes" id="UP001596306"/>
    </source>
</evidence>
<name>A0ABW1VJH7_9MICO</name>
<feature type="signal peptide" evidence="1">
    <location>
        <begin position="1"/>
        <end position="21"/>
    </location>
</feature>
<dbReference type="PROSITE" id="PS51257">
    <property type="entry name" value="PROKAR_LIPOPROTEIN"/>
    <property type="match status" value="1"/>
</dbReference>
<feature type="chain" id="PRO_5046478825" evidence="1">
    <location>
        <begin position="22"/>
        <end position="265"/>
    </location>
</feature>
<proteinExistence type="predicted"/>
<dbReference type="Proteomes" id="UP001596306">
    <property type="component" value="Unassembled WGS sequence"/>
</dbReference>
<dbReference type="InterPro" id="IPR031304">
    <property type="entry name" value="SLT_2"/>
</dbReference>
<evidence type="ECO:0000313" key="3">
    <source>
        <dbReference type="EMBL" id="MFC6356689.1"/>
    </source>
</evidence>
<dbReference type="Pfam" id="PF13406">
    <property type="entry name" value="SLT_2"/>
    <property type="match status" value="1"/>
</dbReference>
<dbReference type="InterPro" id="IPR043426">
    <property type="entry name" value="MltB-like"/>
</dbReference>
<gene>
    <name evidence="3" type="ORF">ACFQB0_11280</name>
</gene>
<keyword evidence="4" id="KW-1185">Reference proteome</keyword>
<dbReference type="EMBL" id="JBHSTP010000002">
    <property type="protein sequence ID" value="MFC6356689.1"/>
    <property type="molecule type" value="Genomic_DNA"/>
</dbReference>
<evidence type="ECO:0000256" key="1">
    <source>
        <dbReference type="SAM" id="SignalP"/>
    </source>
</evidence>
<evidence type="ECO:0000259" key="2">
    <source>
        <dbReference type="Pfam" id="PF13406"/>
    </source>
</evidence>
<dbReference type="SUPFAM" id="SSF53955">
    <property type="entry name" value="Lysozyme-like"/>
    <property type="match status" value="1"/>
</dbReference>
<organism evidence="3 4">
    <name type="scientific">Luethyella okanaganae</name>
    <dbReference type="NCBI Taxonomy" id="69372"/>
    <lineage>
        <taxon>Bacteria</taxon>
        <taxon>Bacillati</taxon>
        <taxon>Actinomycetota</taxon>
        <taxon>Actinomycetes</taxon>
        <taxon>Micrococcales</taxon>
        <taxon>Microbacteriaceae</taxon>
        <taxon>Luethyella</taxon>
    </lineage>
</organism>
<comment type="caution">
    <text evidence="3">The sequence shown here is derived from an EMBL/GenBank/DDBJ whole genome shotgun (WGS) entry which is preliminary data.</text>
</comment>
<dbReference type="Gene3D" id="1.10.530.10">
    <property type="match status" value="1"/>
</dbReference>
<keyword evidence="1" id="KW-0732">Signal</keyword>
<reference evidence="4" key="1">
    <citation type="journal article" date="2019" name="Int. J. Syst. Evol. Microbiol.">
        <title>The Global Catalogue of Microorganisms (GCM) 10K type strain sequencing project: providing services to taxonomists for standard genome sequencing and annotation.</title>
        <authorList>
            <consortium name="The Broad Institute Genomics Platform"/>
            <consortium name="The Broad Institute Genome Sequencing Center for Infectious Disease"/>
            <person name="Wu L."/>
            <person name="Ma J."/>
        </authorList>
    </citation>
    <scope>NUCLEOTIDE SEQUENCE [LARGE SCALE GENOMIC DNA]</scope>
    <source>
        <strain evidence="4">CCUG 43304</strain>
    </source>
</reference>
<dbReference type="RefSeq" id="WP_386731451.1">
    <property type="nucleotide sequence ID" value="NZ_JBHSTP010000002.1"/>
</dbReference>
<dbReference type="PANTHER" id="PTHR30163">
    <property type="entry name" value="MEMBRANE-BOUND LYTIC MUREIN TRANSGLYCOSYLASE B"/>
    <property type="match status" value="1"/>
</dbReference>
<sequence>MNPGRLIVPLSLIAAAGCVLAVAAAAEAPPSQSWSVPLDRAPTVASAEVAGPGSAASASASADGSAAPGSAAGSAAAAGNAERVDPTWAQRVALRTGIPARALQGYAGASLTLSVEAPGCHLGWNTIAAIGDIESAHGSHGGAIDASGVTVPALLGPRLDGVEFDAVPDSDGGVFDGDAQWDRAMGPLQFIPSTWQRWGADGDGDGIANPQQIDDAALAAGRFLCAAGDLSTVEGWRAAVLSYNHVERYVNQVAETANRYAGLDG</sequence>
<protein>
    <submittedName>
        <fullName evidence="3">Lytic transglycosylase domain-containing protein</fullName>
    </submittedName>
</protein>
<accession>A0ABW1VJH7</accession>
<dbReference type="CDD" id="cd13399">
    <property type="entry name" value="Slt35-like"/>
    <property type="match status" value="1"/>
</dbReference>
<dbReference type="PANTHER" id="PTHR30163:SF8">
    <property type="entry name" value="LYTIC MUREIN TRANSGLYCOSYLASE"/>
    <property type="match status" value="1"/>
</dbReference>
<feature type="domain" description="Transglycosylase SLT" evidence="2">
    <location>
        <begin position="181"/>
        <end position="240"/>
    </location>
</feature>
<dbReference type="InterPro" id="IPR023346">
    <property type="entry name" value="Lysozyme-like_dom_sf"/>
</dbReference>